<evidence type="ECO:0000256" key="1">
    <source>
        <dbReference type="SAM" id="MobiDB-lite"/>
    </source>
</evidence>
<feature type="region of interest" description="Disordered" evidence="1">
    <location>
        <begin position="53"/>
        <end position="88"/>
    </location>
</feature>
<protein>
    <submittedName>
        <fullName evidence="2">Uncharacterized protein</fullName>
    </submittedName>
</protein>
<dbReference type="AlphaFoldDB" id="A0AAV7NA58"/>
<comment type="caution">
    <text evidence="2">The sequence shown here is derived from an EMBL/GenBank/DDBJ whole genome shotgun (WGS) entry which is preliminary data.</text>
</comment>
<evidence type="ECO:0000313" key="3">
    <source>
        <dbReference type="Proteomes" id="UP001066276"/>
    </source>
</evidence>
<reference evidence="2" key="1">
    <citation type="journal article" date="2022" name="bioRxiv">
        <title>Sequencing and chromosome-scale assembly of the giantPleurodeles waltlgenome.</title>
        <authorList>
            <person name="Brown T."/>
            <person name="Elewa A."/>
            <person name="Iarovenko S."/>
            <person name="Subramanian E."/>
            <person name="Araus A.J."/>
            <person name="Petzold A."/>
            <person name="Susuki M."/>
            <person name="Suzuki K.-i.T."/>
            <person name="Hayashi T."/>
            <person name="Toyoda A."/>
            <person name="Oliveira C."/>
            <person name="Osipova E."/>
            <person name="Leigh N.D."/>
            <person name="Simon A."/>
            <person name="Yun M.H."/>
        </authorList>
    </citation>
    <scope>NUCLEOTIDE SEQUENCE</scope>
    <source>
        <strain evidence="2">20211129_DDA</strain>
        <tissue evidence="2">Liver</tissue>
    </source>
</reference>
<dbReference type="Proteomes" id="UP001066276">
    <property type="component" value="Chromosome 8"/>
</dbReference>
<gene>
    <name evidence="2" type="ORF">NDU88_000617</name>
</gene>
<sequence length="88" mass="9982">MRIIAPKHADKRKHFLGGCTERQPKSHPFLDLQVRVPRIPLHGEGACDWTEEGSSVRCQRTPDPTLKTQQEDPAEAWVTDEPLLSFPP</sequence>
<keyword evidence="3" id="KW-1185">Reference proteome</keyword>
<organism evidence="2 3">
    <name type="scientific">Pleurodeles waltl</name>
    <name type="common">Iberian ribbed newt</name>
    <dbReference type="NCBI Taxonomy" id="8319"/>
    <lineage>
        <taxon>Eukaryota</taxon>
        <taxon>Metazoa</taxon>
        <taxon>Chordata</taxon>
        <taxon>Craniata</taxon>
        <taxon>Vertebrata</taxon>
        <taxon>Euteleostomi</taxon>
        <taxon>Amphibia</taxon>
        <taxon>Batrachia</taxon>
        <taxon>Caudata</taxon>
        <taxon>Salamandroidea</taxon>
        <taxon>Salamandridae</taxon>
        <taxon>Pleurodelinae</taxon>
        <taxon>Pleurodeles</taxon>
    </lineage>
</organism>
<name>A0AAV7NA58_PLEWA</name>
<accession>A0AAV7NA58</accession>
<proteinExistence type="predicted"/>
<evidence type="ECO:0000313" key="2">
    <source>
        <dbReference type="EMBL" id="KAJ1112349.1"/>
    </source>
</evidence>
<dbReference type="EMBL" id="JANPWB010000012">
    <property type="protein sequence ID" value="KAJ1112349.1"/>
    <property type="molecule type" value="Genomic_DNA"/>
</dbReference>